<gene>
    <name evidence="2" type="ORF">CHIRRI_LOCUS2036</name>
</gene>
<name>A0A9N9RL66_9DIPT</name>
<reference evidence="2" key="2">
    <citation type="submission" date="2022-10" db="EMBL/GenBank/DDBJ databases">
        <authorList>
            <consortium name="ENA_rothamsted_submissions"/>
            <consortium name="culmorum"/>
            <person name="King R."/>
        </authorList>
    </citation>
    <scope>NUCLEOTIDE SEQUENCE</scope>
</reference>
<proteinExistence type="predicted"/>
<evidence type="ECO:0000256" key="1">
    <source>
        <dbReference type="SAM" id="MobiDB-lite"/>
    </source>
</evidence>
<dbReference type="EMBL" id="OU895877">
    <property type="protein sequence ID" value="CAG9799061.1"/>
    <property type="molecule type" value="Genomic_DNA"/>
</dbReference>
<organism evidence="2 3">
    <name type="scientific">Chironomus riparius</name>
    <dbReference type="NCBI Taxonomy" id="315576"/>
    <lineage>
        <taxon>Eukaryota</taxon>
        <taxon>Metazoa</taxon>
        <taxon>Ecdysozoa</taxon>
        <taxon>Arthropoda</taxon>
        <taxon>Hexapoda</taxon>
        <taxon>Insecta</taxon>
        <taxon>Pterygota</taxon>
        <taxon>Neoptera</taxon>
        <taxon>Endopterygota</taxon>
        <taxon>Diptera</taxon>
        <taxon>Nematocera</taxon>
        <taxon>Chironomoidea</taxon>
        <taxon>Chironomidae</taxon>
        <taxon>Chironominae</taxon>
        <taxon>Chironomus</taxon>
    </lineage>
</organism>
<dbReference type="Proteomes" id="UP001153620">
    <property type="component" value="Chromosome 1"/>
</dbReference>
<keyword evidence="3" id="KW-1185">Reference proteome</keyword>
<protein>
    <submittedName>
        <fullName evidence="2">Uncharacterized protein</fullName>
    </submittedName>
</protein>
<evidence type="ECO:0000313" key="2">
    <source>
        <dbReference type="EMBL" id="CAG9799061.1"/>
    </source>
</evidence>
<feature type="region of interest" description="Disordered" evidence="1">
    <location>
        <begin position="452"/>
        <end position="472"/>
    </location>
</feature>
<sequence>MLSSNCTFRMIKANDIETTLQQHTNIMENAQSENKEGRSLFPRLEYTNEWTPVGRGDPLKDPTYDYMPPVLDRVRYWAEGISHKNKNDVLLLGVPSKKVSSINKKNNYGPIKRTYFSMPYQSQFSPPVYNQQPQQQPYNSQRIASHLRMPSSPDSHPMMSTHHYHHNQQLYQTSAQWKNPQNGNGNNNIYQNEQSLENSVHQHKPTMTTTSTKFPQTFPFLPTTPPKEISIPEVSNFRDVLLPSTQSMSLSASNLNFAYQNMSSKDTESTTARPMTITINEQTPFGSSTLIMNSHAMLSSSSSSKKTTKPLLHSILQTESAVPFSFTKKPSSAYQIEYTSNIYSPEAINSMATSSTTTFVTPSTIPPTKPSIHPMSMKTTNKMIISTSERDEQKHYVQPDMHVGWPVYNLIIEGHSKVKTYGLKNDDPLALSMPKIRPIQSKENPIVEHVIKNNDDGPEYKLQQKQKPKKESTMESLLSILDGSFGNLLTLNSQEESRNQHKGSRRKVRSTADEDNIDVNNKQERVVGVSFQVDERPQFYRKGTVISESMSPFKNYADRPR</sequence>
<dbReference type="OrthoDB" id="8062658at2759"/>
<accession>A0A9N9RL66</accession>
<feature type="region of interest" description="Disordered" evidence="1">
    <location>
        <begin position="492"/>
        <end position="521"/>
    </location>
</feature>
<dbReference type="AlphaFoldDB" id="A0A9N9RL66"/>
<reference evidence="2" key="1">
    <citation type="submission" date="2022-01" db="EMBL/GenBank/DDBJ databases">
        <authorList>
            <person name="King R."/>
        </authorList>
    </citation>
    <scope>NUCLEOTIDE SEQUENCE</scope>
</reference>
<evidence type="ECO:0000313" key="3">
    <source>
        <dbReference type="Proteomes" id="UP001153620"/>
    </source>
</evidence>
<feature type="compositionally biased region" description="Basic residues" evidence="1">
    <location>
        <begin position="500"/>
        <end position="509"/>
    </location>
</feature>